<sequence length="256" mass="27908">MILLVALILVLAWYFLCWLSLLGDGPRRIVDRLSPYTRWLHAWILSAPATFTYIAIFTAFTLVQQTTPPRLIDVLTRVNSTSLSRLRNTPIAVLADSALWVANRGAGLSLYVLVFATVVAWAERRYGPPRIILICVSGHVLGTLLTALVELHAIESGRAPHRLAHTTDVGVSYMMVAGCVAAVLLMRRWWLVAGITALAIGVVWPVISNHTIWALGHLLATLCGLLVAALARVLGGVRPRRDLRPCLTGPAGVTTE</sequence>
<protein>
    <submittedName>
        <fullName evidence="2">Uncharacterized protein</fullName>
    </submittedName>
</protein>
<keyword evidence="3" id="KW-1185">Reference proteome</keyword>
<dbReference type="EMBL" id="BAABHK010000009">
    <property type="protein sequence ID" value="GAA4631786.1"/>
    <property type="molecule type" value="Genomic_DNA"/>
</dbReference>
<comment type="caution">
    <text evidence="2">The sequence shown here is derived from an EMBL/GenBank/DDBJ whole genome shotgun (WGS) entry which is preliminary data.</text>
</comment>
<evidence type="ECO:0000256" key="1">
    <source>
        <dbReference type="SAM" id="Phobius"/>
    </source>
</evidence>
<dbReference type="Proteomes" id="UP001501442">
    <property type="component" value="Unassembled WGS sequence"/>
</dbReference>
<proteinExistence type="predicted"/>
<keyword evidence="1" id="KW-1133">Transmembrane helix</keyword>
<keyword evidence="1" id="KW-0812">Transmembrane</keyword>
<feature type="transmembrane region" description="Helical" evidence="1">
    <location>
        <begin position="190"/>
        <end position="207"/>
    </location>
</feature>
<dbReference type="InterPro" id="IPR046862">
    <property type="entry name" value="Rhomboid_2"/>
</dbReference>
<evidence type="ECO:0000313" key="3">
    <source>
        <dbReference type="Proteomes" id="UP001501442"/>
    </source>
</evidence>
<organism evidence="2 3">
    <name type="scientific">Actinoallomurus vinaceus</name>
    <dbReference type="NCBI Taxonomy" id="1080074"/>
    <lineage>
        <taxon>Bacteria</taxon>
        <taxon>Bacillati</taxon>
        <taxon>Actinomycetota</taxon>
        <taxon>Actinomycetes</taxon>
        <taxon>Streptosporangiales</taxon>
        <taxon>Thermomonosporaceae</taxon>
        <taxon>Actinoallomurus</taxon>
    </lineage>
</organism>
<dbReference type="RefSeq" id="WP_345434764.1">
    <property type="nucleotide sequence ID" value="NZ_BAABHK010000009.1"/>
</dbReference>
<keyword evidence="1" id="KW-0472">Membrane</keyword>
<gene>
    <name evidence="2" type="ORF">GCM10023196_062570</name>
</gene>
<feature type="transmembrane region" description="Helical" evidence="1">
    <location>
        <begin position="213"/>
        <end position="234"/>
    </location>
</feature>
<accession>A0ABP8UJW4</accession>
<feature type="transmembrane region" description="Helical" evidence="1">
    <location>
        <begin position="169"/>
        <end position="185"/>
    </location>
</feature>
<evidence type="ECO:0000313" key="2">
    <source>
        <dbReference type="EMBL" id="GAA4631786.1"/>
    </source>
</evidence>
<feature type="transmembrane region" description="Helical" evidence="1">
    <location>
        <begin position="108"/>
        <end position="124"/>
    </location>
</feature>
<reference evidence="3" key="1">
    <citation type="journal article" date="2019" name="Int. J. Syst. Evol. Microbiol.">
        <title>The Global Catalogue of Microorganisms (GCM) 10K type strain sequencing project: providing services to taxonomists for standard genome sequencing and annotation.</title>
        <authorList>
            <consortium name="The Broad Institute Genomics Platform"/>
            <consortium name="The Broad Institute Genome Sequencing Center for Infectious Disease"/>
            <person name="Wu L."/>
            <person name="Ma J."/>
        </authorList>
    </citation>
    <scope>NUCLEOTIDE SEQUENCE [LARGE SCALE GENOMIC DNA]</scope>
    <source>
        <strain evidence="3">JCM 17939</strain>
    </source>
</reference>
<feature type="transmembrane region" description="Helical" evidence="1">
    <location>
        <begin position="131"/>
        <end position="149"/>
    </location>
</feature>
<dbReference type="Pfam" id="PF20401">
    <property type="entry name" value="Rhomboid_2"/>
    <property type="match status" value="1"/>
</dbReference>
<name>A0ABP8UJW4_9ACTN</name>
<feature type="transmembrane region" description="Helical" evidence="1">
    <location>
        <begin position="39"/>
        <end position="63"/>
    </location>
</feature>